<dbReference type="OrthoDB" id="39922at10239"/>
<dbReference type="RefSeq" id="YP_009222759.1">
    <property type="nucleotide sequence ID" value="NC_029065.1"/>
</dbReference>
<dbReference type="KEGG" id="vg:26799143"/>
<reference evidence="2" key="1">
    <citation type="submission" date="2015-10" db="EMBL/GenBank/DDBJ databases">
        <authorList>
            <person name="Millard A."/>
        </authorList>
    </citation>
    <scope>NUCLEOTIDE SEQUENCE [LARGE SCALE GENOMIC DNA]</scope>
</reference>
<evidence type="ECO:0000313" key="2">
    <source>
        <dbReference type="Proteomes" id="UP000204441"/>
    </source>
</evidence>
<keyword evidence="2" id="KW-1185">Reference proteome</keyword>
<accession>A0A0S4KZC5</accession>
<dbReference type="Proteomes" id="UP000204441">
    <property type="component" value="Genome"/>
</dbReference>
<dbReference type="GeneID" id="26799143"/>
<sequence length="84" mass="9581">MTAMVSVKATTRQERLDAARAEWIQTAITYLFKLGVYAPDELEGANELAEILWDSSDNEDYFEDHALFQSAEDAVDEELTYWGD</sequence>
<evidence type="ECO:0000313" key="1">
    <source>
        <dbReference type="EMBL" id="CUR44380.1"/>
    </source>
</evidence>
<organism evidence="1 2">
    <name type="scientific">Pseudomonas phage VCM</name>
    <dbReference type="NCBI Taxonomy" id="1729937"/>
    <lineage>
        <taxon>Viruses</taxon>
        <taxon>Duplodnaviria</taxon>
        <taxon>Heunggongvirae</taxon>
        <taxon>Uroviricota</taxon>
        <taxon>Caudoviricetes</taxon>
        <taxon>Vandenendeviridae</taxon>
        <taxon>Gorskivirinae</taxon>
        <taxon>Kremarvirus</taxon>
        <taxon>Kremarvirus VCM</taxon>
        <taxon>Otagovirus VCM</taxon>
    </lineage>
</organism>
<name>A0A0S4KZC5_9CAUD</name>
<protein>
    <submittedName>
        <fullName evidence="1">Uncharacterized protein</fullName>
    </submittedName>
</protein>
<proteinExistence type="predicted"/>
<gene>
    <name evidence="1" type="ORF">VCM_00178</name>
</gene>
<dbReference type="EMBL" id="LN887844">
    <property type="protein sequence ID" value="CUR44380.1"/>
    <property type="molecule type" value="Genomic_DNA"/>
</dbReference>